<comment type="caution">
    <text evidence="1">The sequence shown here is derived from an EMBL/GenBank/DDBJ whole genome shotgun (WGS) entry which is preliminary data.</text>
</comment>
<dbReference type="AlphaFoldDB" id="A0A9K3D8K0"/>
<dbReference type="InterPro" id="IPR015915">
    <property type="entry name" value="Kelch-typ_b-propeller"/>
</dbReference>
<feature type="non-terminal residue" evidence="1">
    <location>
        <position position="1"/>
    </location>
</feature>
<evidence type="ECO:0000313" key="2">
    <source>
        <dbReference type="Proteomes" id="UP000265618"/>
    </source>
</evidence>
<dbReference type="SUPFAM" id="SSF50965">
    <property type="entry name" value="Galactose oxidase, central domain"/>
    <property type="match status" value="1"/>
</dbReference>
<evidence type="ECO:0000313" key="1">
    <source>
        <dbReference type="EMBL" id="GIQ90954.1"/>
    </source>
</evidence>
<dbReference type="Gene3D" id="2.120.10.80">
    <property type="entry name" value="Kelch-type beta propeller"/>
    <property type="match status" value="1"/>
</dbReference>
<dbReference type="InterPro" id="IPR011043">
    <property type="entry name" value="Gal_Oxase/kelch_b-propeller"/>
</dbReference>
<proteinExistence type="predicted"/>
<reference evidence="1 2" key="1">
    <citation type="journal article" date="2018" name="PLoS ONE">
        <title>The draft genome of Kipferlia bialata reveals reductive genome evolution in fornicate parasites.</title>
        <authorList>
            <person name="Tanifuji G."/>
            <person name="Takabayashi S."/>
            <person name="Kume K."/>
            <person name="Takagi M."/>
            <person name="Nakayama T."/>
            <person name="Kamikawa R."/>
            <person name="Inagaki Y."/>
            <person name="Hashimoto T."/>
        </authorList>
    </citation>
    <scope>NUCLEOTIDE SEQUENCE [LARGE SCALE GENOMIC DNA]</scope>
    <source>
        <strain evidence="1">NY0173</strain>
    </source>
</reference>
<accession>A0A9K3D8K0</accession>
<protein>
    <submittedName>
        <fullName evidence="1">Uncharacterized protein</fullName>
    </submittedName>
</protein>
<sequence>MSSPLNVSEMAREAETEYFTSTITPHNDDTNSPASFIQYPPKQVWDGVGDKYVLEDRSGMCIHEVLHLVTIQPGMALLLTAPPPPEGGQSYFSSTQRLLAIPNAYLVHVDASGSVEYECAASPPLRVSDAASMTPVCVSGQVVLAGGPTHTYPSLLVYSVDTDTWRQIPRVPSRTPGFFTTLAVCNLGDVAVIISQRSRAPRHNLCHKTVSDWEVWTFDPQTDTWAHLTQWNIHPRFVSNQ</sequence>
<dbReference type="EMBL" id="BDIP01006923">
    <property type="protein sequence ID" value="GIQ90954.1"/>
    <property type="molecule type" value="Genomic_DNA"/>
</dbReference>
<organism evidence="1 2">
    <name type="scientific">Kipferlia bialata</name>
    <dbReference type="NCBI Taxonomy" id="797122"/>
    <lineage>
        <taxon>Eukaryota</taxon>
        <taxon>Metamonada</taxon>
        <taxon>Carpediemonas-like organisms</taxon>
        <taxon>Kipferlia</taxon>
    </lineage>
</organism>
<gene>
    <name evidence="1" type="ORF">KIPB_013967</name>
</gene>
<name>A0A9K3D8K0_9EUKA</name>
<keyword evidence="2" id="KW-1185">Reference proteome</keyword>
<dbReference type="Proteomes" id="UP000265618">
    <property type="component" value="Unassembled WGS sequence"/>
</dbReference>